<protein>
    <submittedName>
        <fullName evidence="3">Uncharacterized protein</fullName>
    </submittedName>
</protein>
<evidence type="ECO:0000313" key="4">
    <source>
        <dbReference type="Proteomes" id="UP000693981"/>
    </source>
</evidence>
<reference evidence="3" key="1">
    <citation type="submission" date="2021-02" db="EMBL/GenBank/DDBJ databases">
        <authorList>
            <person name="Palmer J.M."/>
        </authorList>
    </citation>
    <scope>NUCLEOTIDE SEQUENCE</scope>
    <source>
        <strain evidence="3">SCRP23</strain>
    </source>
</reference>
<comment type="caution">
    <text evidence="3">The sequence shown here is derived from an EMBL/GenBank/DDBJ whole genome shotgun (WGS) entry which is preliminary data.</text>
</comment>
<keyword evidence="1" id="KW-0175">Coiled coil</keyword>
<name>A0A8T1WNZ8_9STRA</name>
<sequence length="337" mass="38587">MECAAGGFRALQSHVKAVKGNLPQCEGDTDETERSGVDGKNNLDASENAQQGNQDPLWEQQRQLRVLRSKAAFSKDQQMLKARERSIRSIENTLNEEMARVAEKSQNLDARILEITRLEARLHEALLLQEQKTAREPQEAEPSPAISDIAEREAVLDLRIKEVMLAKVQIDAKEKHIQAKERILSEKEVELATFEKGLERKDRERQQADMRFKLLEEKLLATHAEQMTVVENVKAELETRQSQLDERETQLAYREHATKAKVVALNQLQQIISQEHERSLLAQEDYLARGLYLQEETIVLKEQKEKCHRQEQLLKPPSAEAQNSEVSVVKIPLYMAA</sequence>
<feature type="region of interest" description="Disordered" evidence="2">
    <location>
        <begin position="21"/>
        <end position="57"/>
    </location>
</feature>
<feature type="compositionally biased region" description="Polar residues" evidence="2">
    <location>
        <begin position="43"/>
        <end position="54"/>
    </location>
</feature>
<dbReference type="AlphaFoldDB" id="A0A8T1WNZ8"/>
<dbReference type="OrthoDB" id="129702at2759"/>
<keyword evidence="4" id="KW-1185">Reference proteome</keyword>
<organism evidence="3 4">
    <name type="scientific">Phytophthora boehmeriae</name>
    <dbReference type="NCBI Taxonomy" id="109152"/>
    <lineage>
        <taxon>Eukaryota</taxon>
        <taxon>Sar</taxon>
        <taxon>Stramenopiles</taxon>
        <taxon>Oomycota</taxon>
        <taxon>Peronosporomycetes</taxon>
        <taxon>Peronosporales</taxon>
        <taxon>Peronosporaceae</taxon>
        <taxon>Phytophthora</taxon>
    </lineage>
</organism>
<evidence type="ECO:0000256" key="2">
    <source>
        <dbReference type="SAM" id="MobiDB-lite"/>
    </source>
</evidence>
<accession>A0A8T1WNZ8</accession>
<feature type="coiled-coil region" evidence="1">
    <location>
        <begin position="170"/>
        <end position="250"/>
    </location>
</feature>
<dbReference type="EMBL" id="JAGDFL010000289">
    <property type="protein sequence ID" value="KAG7394214.1"/>
    <property type="molecule type" value="Genomic_DNA"/>
</dbReference>
<proteinExistence type="predicted"/>
<evidence type="ECO:0000256" key="1">
    <source>
        <dbReference type="SAM" id="Coils"/>
    </source>
</evidence>
<evidence type="ECO:0000313" key="3">
    <source>
        <dbReference type="EMBL" id="KAG7394214.1"/>
    </source>
</evidence>
<dbReference type="Proteomes" id="UP000693981">
    <property type="component" value="Unassembled WGS sequence"/>
</dbReference>
<gene>
    <name evidence="3" type="ORF">PHYBOEH_005469</name>
</gene>